<keyword evidence="1" id="KW-1133">Transmembrane helix</keyword>
<feature type="transmembrane region" description="Helical" evidence="1">
    <location>
        <begin position="59"/>
        <end position="85"/>
    </location>
</feature>
<sequence length="364" mass="38642">MTITQRTPVSAWSRWPIWTIHAAWLWSAIYAVLGVFWALGGTGFPFGAGDVNAEGQGTLLAEATAPVTGAVMAALGAAGVVVGWAMSKRAERPRAVLLLFGWGMAVLLVLVLPEIRALTVVLFPLVFLMLDKMDWPMVNFLVLMAGGFLWAGATLAYQRASRSACAHCGRRAEGGRGRAEAWLLRRGRTLTYVAAAAPWGYALVRLAWVLDLPLGVPPEFLRQLESANGGAGAKGMELVLVGMCAAGSVLTVGLVRRWGEVWPGWVPGLAGRPVPVAFPVASAGLAAVGVTAVGLSWARGLPEFVANGLTVEIEGHRMGPIFGLPIPSFLVWGVSLGLSALAYYYRRAGHCVHCRTAPTESTME</sequence>
<feature type="transmembrane region" description="Helical" evidence="1">
    <location>
        <begin position="276"/>
        <end position="298"/>
    </location>
</feature>
<feature type="transmembrane region" description="Helical" evidence="1">
    <location>
        <begin position="136"/>
        <end position="157"/>
    </location>
</feature>
<evidence type="ECO:0000313" key="2">
    <source>
        <dbReference type="EMBL" id="GAT70472.1"/>
    </source>
</evidence>
<keyword evidence="1" id="KW-0472">Membrane</keyword>
<proteinExistence type="predicted"/>
<dbReference type="Proteomes" id="UP000077701">
    <property type="component" value="Unassembled WGS sequence"/>
</dbReference>
<dbReference type="OrthoDB" id="2717873at2"/>
<reference evidence="2 3" key="1">
    <citation type="journal article" date="2016" name="Genome Announc.">
        <title>Draft Genome Sequence of Planomonospora sphaerica JCM9374, a Rare Actinomycete.</title>
        <authorList>
            <person name="Dohra H."/>
            <person name="Suzuki T."/>
            <person name="Inoue Y."/>
            <person name="Kodani S."/>
        </authorList>
    </citation>
    <scope>NUCLEOTIDE SEQUENCE [LARGE SCALE GENOMIC DNA]</scope>
    <source>
        <strain evidence="2 3">JCM 9374</strain>
    </source>
</reference>
<evidence type="ECO:0000313" key="3">
    <source>
        <dbReference type="Proteomes" id="UP000077701"/>
    </source>
</evidence>
<keyword evidence="3" id="KW-1185">Reference proteome</keyword>
<dbReference type="AlphaFoldDB" id="A0A171DN35"/>
<feature type="transmembrane region" description="Helical" evidence="1">
    <location>
        <begin position="190"/>
        <end position="210"/>
    </location>
</feature>
<evidence type="ECO:0000256" key="1">
    <source>
        <dbReference type="SAM" id="Phobius"/>
    </source>
</evidence>
<feature type="transmembrane region" description="Helical" evidence="1">
    <location>
        <begin position="97"/>
        <end position="130"/>
    </location>
</feature>
<feature type="transmembrane region" description="Helical" evidence="1">
    <location>
        <begin position="318"/>
        <end position="345"/>
    </location>
</feature>
<feature type="transmembrane region" description="Helical" evidence="1">
    <location>
        <begin position="238"/>
        <end position="255"/>
    </location>
</feature>
<organism evidence="2 3">
    <name type="scientific">Planomonospora sphaerica</name>
    <dbReference type="NCBI Taxonomy" id="161355"/>
    <lineage>
        <taxon>Bacteria</taxon>
        <taxon>Bacillati</taxon>
        <taxon>Actinomycetota</taxon>
        <taxon>Actinomycetes</taxon>
        <taxon>Streptosporangiales</taxon>
        <taxon>Streptosporangiaceae</taxon>
        <taxon>Planomonospora</taxon>
    </lineage>
</organism>
<dbReference type="RefSeq" id="WP_153054583.1">
    <property type="nucleotide sequence ID" value="NZ_BDCX01000017.1"/>
</dbReference>
<feature type="transmembrane region" description="Helical" evidence="1">
    <location>
        <begin position="21"/>
        <end position="39"/>
    </location>
</feature>
<dbReference type="STRING" id="161355.PS9374_06154"/>
<name>A0A171DN35_9ACTN</name>
<gene>
    <name evidence="2" type="ORF">PS9374_06154</name>
</gene>
<dbReference type="EMBL" id="BDCX01000017">
    <property type="protein sequence ID" value="GAT70472.1"/>
    <property type="molecule type" value="Genomic_DNA"/>
</dbReference>
<comment type="caution">
    <text evidence="2">The sequence shown here is derived from an EMBL/GenBank/DDBJ whole genome shotgun (WGS) entry which is preliminary data.</text>
</comment>
<reference evidence="3" key="2">
    <citation type="submission" date="2016-04" db="EMBL/GenBank/DDBJ databases">
        <title>Planomonospora sphaerica JCM9374 whole genome shotgun sequence.</title>
        <authorList>
            <person name="Suzuki T."/>
            <person name="Dohra H."/>
            <person name="Kodani S."/>
        </authorList>
    </citation>
    <scope>NUCLEOTIDE SEQUENCE [LARGE SCALE GENOMIC DNA]</scope>
    <source>
        <strain evidence="3">JCM 9374</strain>
    </source>
</reference>
<accession>A0A171DN35</accession>
<protein>
    <submittedName>
        <fullName evidence="2">Membrane protein</fullName>
    </submittedName>
</protein>
<keyword evidence="1" id="KW-0812">Transmembrane</keyword>